<keyword evidence="3" id="KW-1185">Reference proteome</keyword>
<evidence type="ECO:0000313" key="2">
    <source>
        <dbReference type="EMBL" id="TKV99497.1"/>
    </source>
</evidence>
<keyword evidence="1" id="KW-0732">Signal</keyword>
<evidence type="ECO:0000256" key="1">
    <source>
        <dbReference type="SAM" id="SignalP"/>
    </source>
</evidence>
<accession>A0A4U6TBQ7</accession>
<dbReference type="Proteomes" id="UP000298652">
    <property type="component" value="Chromosome 8"/>
</dbReference>
<dbReference type="Gramene" id="TKV99497">
    <property type="protein sequence ID" value="TKV99497"/>
    <property type="gene ID" value="SEVIR_8G048280v2"/>
</dbReference>
<organism evidence="2 3">
    <name type="scientific">Setaria viridis</name>
    <name type="common">Green bristlegrass</name>
    <name type="synonym">Setaria italica subsp. viridis</name>
    <dbReference type="NCBI Taxonomy" id="4556"/>
    <lineage>
        <taxon>Eukaryota</taxon>
        <taxon>Viridiplantae</taxon>
        <taxon>Streptophyta</taxon>
        <taxon>Embryophyta</taxon>
        <taxon>Tracheophyta</taxon>
        <taxon>Spermatophyta</taxon>
        <taxon>Magnoliopsida</taxon>
        <taxon>Liliopsida</taxon>
        <taxon>Poales</taxon>
        <taxon>Poaceae</taxon>
        <taxon>PACMAD clade</taxon>
        <taxon>Panicoideae</taxon>
        <taxon>Panicodae</taxon>
        <taxon>Paniceae</taxon>
        <taxon>Cenchrinae</taxon>
        <taxon>Setaria</taxon>
    </lineage>
</organism>
<reference evidence="2" key="1">
    <citation type="submission" date="2019-03" db="EMBL/GenBank/DDBJ databases">
        <title>WGS assembly of Setaria viridis.</title>
        <authorList>
            <person name="Huang P."/>
            <person name="Jenkins J."/>
            <person name="Grimwood J."/>
            <person name="Barry K."/>
            <person name="Healey A."/>
            <person name="Mamidi S."/>
            <person name="Sreedasyam A."/>
            <person name="Shu S."/>
            <person name="Feldman M."/>
            <person name="Wu J."/>
            <person name="Yu Y."/>
            <person name="Chen C."/>
            <person name="Johnson J."/>
            <person name="Rokhsar D."/>
            <person name="Baxter I."/>
            <person name="Schmutz J."/>
            <person name="Brutnell T."/>
            <person name="Kellogg E."/>
        </authorList>
    </citation>
    <scope>NUCLEOTIDE SEQUENCE [LARGE SCALE GENOMIC DNA]</scope>
</reference>
<feature type="signal peptide" evidence="1">
    <location>
        <begin position="1"/>
        <end position="21"/>
    </location>
</feature>
<sequence>MFLIFMRICLFFLAYLVGTNVESPMEKNRTTLLKKYYNKLPLVC</sequence>
<proteinExistence type="predicted"/>
<gene>
    <name evidence="2" type="ORF">SEVIR_8G048280v2</name>
</gene>
<protein>
    <submittedName>
        <fullName evidence="2">Uncharacterized protein</fullName>
    </submittedName>
</protein>
<feature type="chain" id="PRO_5020460392" evidence="1">
    <location>
        <begin position="22"/>
        <end position="44"/>
    </location>
</feature>
<dbReference type="EMBL" id="CM016559">
    <property type="protein sequence ID" value="TKV99497.1"/>
    <property type="molecule type" value="Genomic_DNA"/>
</dbReference>
<name>A0A4U6TBQ7_SETVI</name>
<evidence type="ECO:0000313" key="3">
    <source>
        <dbReference type="Proteomes" id="UP000298652"/>
    </source>
</evidence>
<dbReference type="AlphaFoldDB" id="A0A4U6TBQ7"/>